<keyword evidence="2" id="KW-0489">Methyltransferase</keyword>
<name>A0A6J4TWC2_9ACTN</name>
<sequence length="147" mass="16530">AHRARQAHAREARGEARCIGPRRRGRRRWSAVAAVRGRHLRRGGRDARAVHGAGPGGRRARDQARSAPRRAAPVRRARPLRARADRAGPGPHPSPVERGRPGLPPQPRHARDDPRRRLRGRRRRAGDRPQDPLVRPRGDHRQRAPAV</sequence>
<gene>
    <name evidence="2" type="ORF">AVDCRST_MAG85-3865</name>
</gene>
<feature type="region of interest" description="Disordered" evidence="1">
    <location>
        <begin position="1"/>
        <end position="147"/>
    </location>
</feature>
<feature type="non-terminal residue" evidence="2">
    <location>
        <position position="147"/>
    </location>
</feature>
<keyword evidence="2" id="KW-0808">Transferase</keyword>
<dbReference type="AlphaFoldDB" id="A0A6J4TWC2"/>
<accession>A0A6J4TWC2</accession>
<feature type="compositionally biased region" description="Basic and acidic residues" evidence="1">
    <location>
        <begin position="126"/>
        <end position="147"/>
    </location>
</feature>
<feature type="compositionally biased region" description="Basic residues" evidence="1">
    <location>
        <begin position="116"/>
        <end position="125"/>
    </location>
</feature>
<dbReference type="GO" id="GO:0008168">
    <property type="term" value="F:methyltransferase activity"/>
    <property type="evidence" value="ECO:0007669"/>
    <property type="project" value="UniProtKB-KW"/>
</dbReference>
<evidence type="ECO:0000256" key="1">
    <source>
        <dbReference type="SAM" id="MobiDB-lite"/>
    </source>
</evidence>
<feature type="non-terminal residue" evidence="2">
    <location>
        <position position="1"/>
    </location>
</feature>
<proteinExistence type="predicted"/>
<dbReference type="EMBL" id="CADCVT010000435">
    <property type="protein sequence ID" value="CAA9533246.1"/>
    <property type="molecule type" value="Genomic_DNA"/>
</dbReference>
<reference evidence="2" key="1">
    <citation type="submission" date="2020-02" db="EMBL/GenBank/DDBJ databases">
        <authorList>
            <person name="Meier V. D."/>
        </authorList>
    </citation>
    <scope>NUCLEOTIDE SEQUENCE</scope>
    <source>
        <strain evidence="2">AVDCRST_MAG85</strain>
    </source>
</reference>
<organism evidence="2">
    <name type="scientific">uncultured Solirubrobacteraceae bacterium</name>
    <dbReference type="NCBI Taxonomy" id="1162706"/>
    <lineage>
        <taxon>Bacteria</taxon>
        <taxon>Bacillati</taxon>
        <taxon>Actinomycetota</taxon>
        <taxon>Thermoleophilia</taxon>
        <taxon>Solirubrobacterales</taxon>
        <taxon>Solirubrobacteraceae</taxon>
        <taxon>environmental samples</taxon>
    </lineage>
</organism>
<protein>
    <submittedName>
        <fullName evidence="2">Methyltransferase type 11</fullName>
    </submittedName>
</protein>
<feature type="compositionally biased region" description="Basic residues" evidence="1">
    <location>
        <begin position="20"/>
        <end position="29"/>
    </location>
</feature>
<evidence type="ECO:0000313" key="2">
    <source>
        <dbReference type="EMBL" id="CAA9533246.1"/>
    </source>
</evidence>
<dbReference type="GO" id="GO:0032259">
    <property type="term" value="P:methylation"/>
    <property type="evidence" value="ECO:0007669"/>
    <property type="project" value="UniProtKB-KW"/>
</dbReference>
<feature type="compositionally biased region" description="Basic residues" evidence="1">
    <location>
        <begin position="72"/>
        <end position="81"/>
    </location>
</feature>